<dbReference type="PANTHER" id="PTHR47331">
    <property type="entry name" value="PHD-TYPE DOMAIN-CONTAINING PROTEIN"/>
    <property type="match status" value="1"/>
</dbReference>
<evidence type="ECO:0000313" key="1">
    <source>
        <dbReference type="EMBL" id="CAB4039155.1"/>
    </source>
</evidence>
<gene>
    <name evidence="1" type="ORF">PACLA_8A053606</name>
</gene>
<reference evidence="1" key="1">
    <citation type="submission" date="2020-04" db="EMBL/GenBank/DDBJ databases">
        <authorList>
            <person name="Alioto T."/>
            <person name="Alioto T."/>
            <person name="Gomez Garrido J."/>
        </authorList>
    </citation>
    <scope>NUCLEOTIDE SEQUENCE</scope>
    <source>
        <strain evidence="1">A484AB</strain>
    </source>
</reference>
<dbReference type="InterPro" id="IPR012337">
    <property type="entry name" value="RNaseH-like_sf"/>
</dbReference>
<accession>A0A7D9LU65</accession>
<dbReference type="InterPro" id="IPR036397">
    <property type="entry name" value="RNaseH_sf"/>
</dbReference>
<sequence length="1211" mass="140313">MDSASSHSFVTVSASSVLRCPIVEREIDLSIKSLQTTRECKSNKVCVTLKARNREIKFNAFTTDHILSLDSLDMPTHVKQQYRLNENFPRPPCEVDILVGIGEYWQLIQQVAIRVSDTFVLLKTPWGHVPCGTDWTKEPKEDEPVCLMSSTERIAKALEMMWKLEELPFDNSSHELTRDEVRAVDMIENLLTLDEETSRFRTGLLWKEHPDLRNNYRGVKTRLDARIKQLEENPELGKAYRKSMQEFFSSGVVEKVIDRQPENKRGVYYLPHRAVYDTTRVTTKCRIVFDASAKTSTGKSLNNCLYAGPPLQLNIVAIELRFRMRKYALVGDISKMFLNIDIREEDRDFLRKWATNDPEILKEIPADERAPTEALYSRSPTPDEISAETSTLGVRWHPGKDIILFNQHGRLSEENKNTKTSVASLLAKLYDPLGLISPFVLLARKVMKTTFQLKLDWKDKLEGEILSDWEAWVEQIQQLEELEFPRFVENSSESEYHVFGDASSKTGFGAVTYVRTYNAAKNKYEAQLLMARAKVAPMKEISIPNLELKAALLVSEMATFLMTELQISKDQIYCWSDNEVTLWWLTKNPNHLVPFVANRVEKIQNIKIPFQYISTKENPADIASRGCLVEGLKDDLWLKGPAFLSLPRWEWKHPKVDFSKVDPKEGLRKQHVFLYISLTRPMNNARGERVDLEDYFSSYDGLLKHTATLYLCVERWRMKKEERQMTAPELKDAHRAKAWRHWIRAAQDKHYAKELMLLNKRQTIKEGKRLGNLSPFIDEEGLMRVGGRLQDSALPHTQKHPIILPKEHPISKMLAQKIHEQNQHAGIDWIHYHLRQKYWIIAGRQLARSVVHQCHACKKQNARRATQLMANLPKGRVTQELPFSHVGVDYTAAIQLKPHLRSKSTATIPGYIVIFTCLTTRAIHVEVVLSNHTEEFLMAFKRMVNTRGMPKCMYSDNAKTFKRAEKEILETLEHNNKAMTILTERYEFQWRYSTELAPHTGGIWERMVKAVKAPLMKVVQNALLTYIEMLTVCKEIEGQVNDRPLHEESTDSFGVITPSLLVLGRKLRPWPDRFDKTDLQQHADLRERWKHRKAIVNQFWRTWSNRYLTSQQQRNKWQEDKPDVKQGELVLLEKEKMKRNQWPVARIQEVKMGRDNKIRSVILALPPRDADGKIKKGAPLLITRSIHNIFPLEATRDGEKIPPLQNSGQQL</sequence>
<dbReference type="InterPro" id="IPR040676">
    <property type="entry name" value="DUF5641"/>
</dbReference>
<proteinExistence type="predicted"/>
<dbReference type="GO" id="GO:0015074">
    <property type="term" value="P:DNA integration"/>
    <property type="evidence" value="ECO:0007669"/>
    <property type="project" value="InterPro"/>
</dbReference>
<dbReference type="InterPro" id="IPR008042">
    <property type="entry name" value="Retrotrans_Pao"/>
</dbReference>
<dbReference type="SUPFAM" id="SSF56672">
    <property type="entry name" value="DNA/RNA polymerases"/>
    <property type="match status" value="1"/>
</dbReference>
<dbReference type="Gene3D" id="1.10.340.70">
    <property type="match status" value="1"/>
</dbReference>
<dbReference type="Proteomes" id="UP001152795">
    <property type="component" value="Unassembled WGS sequence"/>
</dbReference>
<evidence type="ECO:0000313" key="2">
    <source>
        <dbReference type="Proteomes" id="UP001152795"/>
    </source>
</evidence>
<dbReference type="EMBL" id="CACRXK020025017">
    <property type="protein sequence ID" value="CAB4039155.1"/>
    <property type="molecule type" value="Genomic_DNA"/>
</dbReference>
<dbReference type="Gene3D" id="3.30.420.10">
    <property type="entry name" value="Ribonuclease H-like superfamily/Ribonuclease H"/>
    <property type="match status" value="1"/>
</dbReference>
<dbReference type="SUPFAM" id="SSF53098">
    <property type="entry name" value="Ribonuclease H-like"/>
    <property type="match status" value="1"/>
</dbReference>
<keyword evidence="2" id="KW-1185">Reference proteome</keyword>
<dbReference type="GO" id="GO:0003676">
    <property type="term" value="F:nucleic acid binding"/>
    <property type="evidence" value="ECO:0007669"/>
    <property type="project" value="InterPro"/>
</dbReference>
<protein>
    <submittedName>
        <fullName evidence="1">Integrase core domain, partial</fullName>
    </submittedName>
</protein>
<organism evidence="1 2">
    <name type="scientific">Paramuricea clavata</name>
    <name type="common">Red gorgonian</name>
    <name type="synonym">Violescent sea-whip</name>
    <dbReference type="NCBI Taxonomy" id="317549"/>
    <lineage>
        <taxon>Eukaryota</taxon>
        <taxon>Metazoa</taxon>
        <taxon>Cnidaria</taxon>
        <taxon>Anthozoa</taxon>
        <taxon>Octocorallia</taxon>
        <taxon>Malacalcyonacea</taxon>
        <taxon>Plexauridae</taxon>
        <taxon>Paramuricea</taxon>
    </lineage>
</organism>
<name>A0A7D9LU65_PARCT</name>
<dbReference type="OrthoDB" id="5985905at2759"/>
<dbReference type="AlphaFoldDB" id="A0A7D9LU65"/>
<dbReference type="Pfam" id="PF18701">
    <property type="entry name" value="DUF5641"/>
    <property type="match status" value="1"/>
</dbReference>
<dbReference type="InterPro" id="IPR043502">
    <property type="entry name" value="DNA/RNA_pol_sf"/>
</dbReference>
<dbReference type="InterPro" id="IPR001584">
    <property type="entry name" value="Integrase_cat-core"/>
</dbReference>
<dbReference type="PROSITE" id="PS50994">
    <property type="entry name" value="INTEGRASE"/>
    <property type="match status" value="1"/>
</dbReference>
<dbReference type="Pfam" id="PF05380">
    <property type="entry name" value="Peptidase_A17"/>
    <property type="match status" value="1"/>
</dbReference>
<comment type="caution">
    <text evidence="1">The sequence shown here is derived from an EMBL/GenBank/DDBJ whole genome shotgun (WGS) entry which is preliminary data.</text>
</comment>